<organism evidence="7 8">
    <name type="scientific">Aquibacillus albus</name>
    <dbReference type="NCBI Taxonomy" id="1168171"/>
    <lineage>
        <taxon>Bacteria</taxon>
        <taxon>Bacillati</taxon>
        <taxon>Bacillota</taxon>
        <taxon>Bacilli</taxon>
        <taxon>Bacillales</taxon>
        <taxon>Bacillaceae</taxon>
        <taxon>Aquibacillus</taxon>
    </lineage>
</organism>
<feature type="transmembrane region" description="Helical" evidence="6">
    <location>
        <begin position="46"/>
        <end position="72"/>
    </location>
</feature>
<name>A0ABS2N634_9BACI</name>
<feature type="transmembrane region" description="Helical" evidence="6">
    <location>
        <begin position="119"/>
        <end position="139"/>
    </location>
</feature>
<evidence type="ECO:0000313" key="7">
    <source>
        <dbReference type="EMBL" id="MBM7573503.1"/>
    </source>
</evidence>
<dbReference type="PANTHER" id="PTHR30250:SF28">
    <property type="entry name" value="POLYSACCHARIDE BIOSYNTHESIS PROTEIN"/>
    <property type="match status" value="1"/>
</dbReference>
<feature type="transmembrane region" description="Helical" evidence="6">
    <location>
        <begin position="12"/>
        <end position="34"/>
    </location>
</feature>
<feature type="transmembrane region" description="Helical" evidence="6">
    <location>
        <begin position="370"/>
        <end position="392"/>
    </location>
</feature>
<feature type="transmembrane region" description="Helical" evidence="6">
    <location>
        <begin position="300"/>
        <end position="321"/>
    </location>
</feature>
<feature type="transmembrane region" description="Helical" evidence="6">
    <location>
        <begin position="398"/>
        <end position="420"/>
    </location>
</feature>
<feature type="transmembrane region" description="Helical" evidence="6">
    <location>
        <begin position="176"/>
        <end position="198"/>
    </location>
</feature>
<dbReference type="PANTHER" id="PTHR30250">
    <property type="entry name" value="PST FAMILY PREDICTED COLANIC ACID TRANSPORTER"/>
    <property type="match status" value="1"/>
</dbReference>
<protein>
    <submittedName>
        <fullName evidence="7">O-antigen/teichoic acid export membrane protein</fullName>
    </submittedName>
</protein>
<dbReference type="InterPro" id="IPR050833">
    <property type="entry name" value="Poly_Biosynth_Transport"/>
</dbReference>
<reference evidence="7 8" key="1">
    <citation type="submission" date="2021-01" db="EMBL/GenBank/DDBJ databases">
        <title>Genomic Encyclopedia of Type Strains, Phase IV (KMG-IV): sequencing the most valuable type-strain genomes for metagenomic binning, comparative biology and taxonomic classification.</title>
        <authorList>
            <person name="Goeker M."/>
        </authorList>
    </citation>
    <scope>NUCLEOTIDE SEQUENCE [LARGE SCALE GENOMIC DNA]</scope>
    <source>
        <strain evidence="7 8">DSM 23711</strain>
    </source>
</reference>
<keyword evidence="8" id="KW-1185">Reference proteome</keyword>
<evidence type="ECO:0000313" key="8">
    <source>
        <dbReference type="Proteomes" id="UP001296943"/>
    </source>
</evidence>
<dbReference type="EMBL" id="JAFBDR010000035">
    <property type="protein sequence ID" value="MBM7573503.1"/>
    <property type="molecule type" value="Genomic_DNA"/>
</dbReference>
<keyword evidence="2" id="KW-1003">Cell membrane</keyword>
<evidence type="ECO:0000256" key="1">
    <source>
        <dbReference type="ARBA" id="ARBA00004651"/>
    </source>
</evidence>
<comment type="caution">
    <text evidence="7">The sequence shown here is derived from an EMBL/GenBank/DDBJ whole genome shotgun (WGS) entry which is preliminary data.</text>
</comment>
<proteinExistence type="predicted"/>
<evidence type="ECO:0000256" key="6">
    <source>
        <dbReference type="SAM" id="Phobius"/>
    </source>
</evidence>
<keyword evidence="4 6" id="KW-1133">Transmembrane helix</keyword>
<feature type="transmembrane region" description="Helical" evidence="6">
    <location>
        <begin position="151"/>
        <end position="170"/>
    </location>
</feature>
<evidence type="ECO:0000256" key="3">
    <source>
        <dbReference type="ARBA" id="ARBA00022692"/>
    </source>
</evidence>
<keyword evidence="3 6" id="KW-0812">Transmembrane</keyword>
<accession>A0ABS2N634</accession>
<feature type="transmembrane region" description="Helical" evidence="6">
    <location>
        <begin position="341"/>
        <end position="358"/>
    </location>
</feature>
<dbReference type="Pfam" id="PF13440">
    <property type="entry name" value="Polysacc_synt_3"/>
    <property type="match status" value="1"/>
</dbReference>
<evidence type="ECO:0000256" key="5">
    <source>
        <dbReference type="ARBA" id="ARBA00023136"/>
    </source>
</evidence>
<keyword evidence="5 6" id="KW-0472">Membrane</keyword>
<comment type="subcellular location">
    <subcellularLocation>
        <location evidence="1">Cell membrane</location>
        <topology evidence="1">Multi-pass membrane protein</topology>
    </subcellularLocation>
</comment>
<dbReference type="Proteomes" id="UP001296943">
    <property type="component" value="Unassembled WGS sequence"/>
</dbReference>
<gene>
    <name evidence="7" type="ORF">JOC48_004067</name>
</gene>
<sequence length="442" mass="49558">MIRKLVAITKKAFFKNVIIMVTGTAAAQVINFILTPIITRIYGPEAFGVMGIFIAIVSVIGPISALTYPIAIVLPKEERDAKDLVRLSLLLTIFTSLCIFLILVISSKQLVRLFEINDISHYLYFIPVVIFFSGLFQIAEQWVIRTKEFIAIAKASLFQAIIVQGSKVLIGTIYPFATTLILIQAFSEGIRAILIIFFRKNRRINTNKTSIIDFTSLKKSALKHKDFPIYRAPQVLINGISQNIPVLLLASLFGPTSAGFYSLGRMVLNIPTQLIGKSFGDVFYPRINEAANNGEKITKIILKAIVSLSILGIIPFGIIIVLGPSLFSVIFGLEWEVAGEYARWIAIVVFFILIYQPCIKSFPILSAQRFHLFFTIISLIVSVVAFLLVDFIYSNDLIAIALYGVSNAFLNFLLIIITLVMSKRYDRKFATEERILQNRYFG</sequence>
<evidence type="ECO:0000256" key="4">
    <source>
        <dbReference type="ARBA" id="ARBA00022989"/>
    </source>
</evidence>
<feature type="transmembrane region" description="Helical" evidence="6">
    <location>
        <begin position="84"/>
        <end position="107"/>
    </location>
</feature>
<dbReference type="RefSeq" id="WP_275580783.1">
    <property type="nucleotide sequence ID" value="NZ_JAFBDR010000035.1"/>
</dbReference>
<evidence type="ECO:0000256" key="2">
    <source>
        <dbReference type="ARBA" id="ARBA00022475"/>
    </source>
</evidence>